<keyword evidence="1" id="KW-0472">Membrane</keyword>
<evidence type="ECO:0000256" key="1">
    <source>
        <dbReference type="SAM" id="Phobius"/>
    </source>
</evidence>
<organism evidence="2 3">
    <name type="scientific">Shouchella hunanensis</name>
    <dbReference type="NCBI Taxonomy" id="766894"/>
    <lineage>
        <taxon>Bacteria</taxon>
        <taxon>Bacillati</taxon>
        <taxon>Bacillota</taxon>
        <taxon>Bacilli</taxon>
        <taxon>Bacillales</taxon>
        <taxon>Bacillaceae</taxon>
        <taxon>Shouchella</taxon>
    </lineage>
</organism>
<dbReference type="EMBL" id="CP117834">
    <property type="protein sequence ID" value="WDF02943.1"/>
    <property type="molecule type" value="Genomic_DNA"/>
</dbReference>
<feature type="transmembrane region" description="Helical" evidence="1">
    <location>
        <begin position="7"/>
        <end position="31"/>
    </location>
</feature>
<keyword evidence="3" id="KW-1185">Reference proteome</keyword>
<evidence type="ECO:0008006" key="4">
    <source>
        <dbReference type="Google" id="ProtNLM"/>
    </source>
</evidence>
<keyword evidence="1" id="KW-0812">Transmembrane</keyword>
<dbReference type="RefSeq" id="WP_274272451.1">
    <property type="nucleotide sequence ID" value="NZ_CP117834.1"/>
</dbReference>
<evidence type="ECO:0000313" key="3">
    <source>
        <dbReference type="Proteomes" id="UP001215143"/>
    </source>
</evidence>
<name>A0ABY7W2P6_9BACI</name>
<feature type="transmembrane region" description="Helical" evidence="1">
    <location>
        <begin position="37"/>
        <end position="58"/>
    </location>
</feature>
<reference evidence="2 3" key="1">
    <citation type="submission" date="2023-02" db="EMBL/GenBank/DDBJ databases">
        <authorList>
            <person name="Liu G."/>
        </authorList>
    </citation>
    <scope>NUCLEOTIDE SEQUENCE [LARGE SCALE GENOMIC DNA]</scope>
    <source>
        <strain evidence="2 3">DSM 23008</strain>
    </source>
</reference>
<dbReference type="Proteomes" id="UP001215143">
    <property type="component" value="Chromosome"/>
</dbReference>
<proteinExistence type="predicted"/>
<keyword evidence="1" id="KW-1133">Transmembrane helix</keyword>
<accession>A0ABY7W2P6</accession>
<protein>
    <recommendedName>
        <fullName evidence="4">DUF4760 domain-containing protein</fullName>
    </recommendedName>
</protein>
<sequence>MNKFLAILLWSLYLTIVFIHVVIITAIISLFDFNSTILSGFIALIGSFVGGSITFLGVKMTLDQNRKLSFNDKIALKLFLAREIMELVRAASLNITQFSDREILIKQLDSWEKDIKPLIIELCKILPEHDNFYNAAITFNTENKLLKLKEIHEIRDTQKNNLDKLFTEVELVVVQLERERKENKIK</sequence>
<gene>
    <name evidence="2" type="ORF">PQ477_15765</name>
</gene>
<evidence type="ECO:0000313" key="2">
    <source>
        <dbReference type="EMBL" id="WDF02943.1"/>
    </source>
</evidence>